<dbReference type="Proteomes" id="UP000007151">
    <property type="component" value="Unassembled WGS sequence"/>
</dbReference>
<evidence type="ECO:0000313" key="2">
    <source>
        <dbReference type="Proteomes" id="UP000007151"/>
    </source>
</evidence>
<dbReference type="KEGG" id="dpl:KGM_208316"/>
<dbReference type="AlphaFoldDB" id="A0A212EI80"/>
<proteinExistence type="predicted"/>
<comment type="caution">
    <text evidence="1">The sequence shown here is derived from an EMBL/GenBank/DDBJ whole genome shotgun (WGS) entry which is preliminary data.</text>
</comment>
<sequence length="152" mass="17549">MCDNCRDAPDDIEVKTDKQCENGLEMDDSGNCVDKKVSKFILAIPYQCPIDNRQSQFHGVLATKEVRMYLGSNGHSENDGELTRYTLRKHESYASETREAQVLITTFLHQPASPEPPHHIYYFEIHCNTRIGFFSKDLVKMMINVTFWYPVP</sequence>
<organism evidence="1 2">
    <name type="scientific">Danaus plexippus plexippus</name>
    <dbReference type="NCBI Taxonomy" id="278856"/>
    <lineage>
        <taxon>Eukaryota</taxon>
        <taxon>Metazoa</taxon>
        <taxon>Ecdysozoa</taxon>
        <taxon>Arthropoda</taxon>
        <taxon>Hexapoda</taxon>
        <taxon>Insecta</taxon>
        <taxon>Pterygota</taxon>
        <taxon>Neoptera</taxon>
        <taxon>Endopterygota</taxon>
        <taxon>Lepidoptera</taxon>
        <taxon>Glossata</taxon>
        <taxon>Ditrysia</taxon>
        <taxon>Papilionoidea</taxon>
        <taxon>Nymphalidae</taxon>
        <taxon>Danainae</taxon>
        <taxon>Danaini</taxon>
        <taxon>Danaina</taxon>
        <taxon>Danaus</taxon>
        <taxon>Danaus</taxon>
    </lineage>
</organism>
<evidence type="ECO:0000313" key="1">
    <source>
        <dbReference type="EMBL" id="OWR41171.1"/>
    </source>
</evidence>
<dbReference type="InParanoid" id="A0A212EI80"/>
<protein>
    <submittedName>
        <fullName evidence="1">Uncharacterized protein</fullName>
    </submittedName>
</protein>
<name>A0A212EI80_DANPL</name>
<dbReference type="EMBL" id="AGBW02014703">
    <property type="protein sequence ID" value="OWR41171.1"/>
    <property type="molecule type" value="Genomic_DNA"/>
</dbReference>
<reference evidence="1 2" key="1">
    <citation type="journal article" date="2011" name="Cell">
        <title>The monarch butterfly genome yields insights into long-distance migration.</title>
        <authorList>
            <person name="Zhan S."/>
            <person name="Merlin C."/>
            <person name="Boore J.L."/>
            <person name="Reppert S.M."/>
        </authorList>
    </citation>
    <scope>NUCLEOTIDE SEQUENCE [LARGE SCALE GENOMIC DNA]</scope>
    <source>
        <strain evidence="1">F-2</strain>
    </source>
</reference>
<keyword evidence="2" id="KW-1185">Reference proteome</keyword>
<accession>A0A212EI80</accession>
<gene>
    <name evidence="1" type="ORF">KGM_208316</name>
</gene>